<evidence type="ECO:0000256" key="2">
    <source>
        <dbReference type="ARBA" id="ARBA00022692"/>
    </source>
</evidence>
<feature type="transmembrane region" description="Helical" evidence="5">
    <location>
        <begin position="268"/>
        <end position="287"/>
    </location>
</feature>
<dbReference type="Gene3D" id="1.20.1250.20">
    <property type="entry name" value="MFS general substrate transporter like domains"/>
    <property type="match status" value="2"/>
</dbReference>
<evidence type="ECO:0000259" key="6">
    <source>
        <dbReference type="PROSITE" id="PS50850"/>
    </source>
</evidence>
<keyword evidence="2 5" id="KW-0812">Transmembrane</keyword>
<evidence type="ECO:0000256" key="1">
    <source>
        <dbReference type="ARBA" id="ARBA00004651"/>
    </source>
</evidence>
<dbReference type="InterPro" id="IPR050327">
    <property type="entry name" value="Proton-linked_MCT"/>
</dbReference>
<dbReference type="Pfam" id="PF07690">
    <property type="entry name" value="MFS_1"/>
    <property type="match status" value="1"/>
</dbReference>
<evidence type="ECO:0000256" key="3">
    <source>
        <dbReference type="ARBA" id="ARBA00022989"/>
    </source>
</evidence>
<keyword evidence="4 5" id="KW-0472">Membrane</keyword>
<evidence type="ECO:0000256" key="5">
    <source>
        <dbReference type="SAM" id="Phobius"/>
    </source>
</evidence>
<feature type="transmembrane region" description="Helical" evidence="5">
    <location>
        <begin position="115"/>
        <end position="135"/>
    </location>
</feature>
<feature type="transmembrane region" description="Helical" evidence="5">
    <location>
        <begin position="46"/>
        <end position="65"/>
    </location>
</feature>
<reference evidence="7 8" key="1">
    <citation type="journal article" date="2001" name="Proc. Natl. Acad. Sci. U.S.A.">
        <title>Genome sequence of an industrial microorganism Streptomyces avermitilis: deducing the ability of producing secondary metabolites.</title>
        <authorList>
            <person name="Omura S."/>
            <person name="Ikeda H."/>
            <person name="Ishikawa J."/>
            <person name="Hanamoto A."/>
            <person name="Takahashi C."/>
            <person name="Shinose M."/>
            <person name="Takahashi Y."/>
            <person name="Horikawa H."/>
            <person name="Nakazawa H."/>
            <person name="Osonoe T."/>
            <person name="Kikuchi H."/>
            <person name="Shiba T."/>
            <person name="Sakaki Y."/>
            <person name="Hattori M."/>
        </authorList>
    </citation>
    <scope>NUCLEOTIDE SEQUENCE [LARGE SCALE GENOMIC DNA]</scope>
    <source>
        <strain evidence="8">ATCC 31267 / DSM 46492 / JCM 5070 / NBRC 14893 / NCIMB 12804 / NRRL 8165 / MA-4680</strain>
    </source>
</reference>
<dbReference type="PROSITE" id="PS50850">
    <property type="entry name" value="MFS"/>
    <property type="match status" value="1"/>
</dbReference>
<feature type="transmembrane region" description="Helical" evidence="5">
    <location>
        <begin position="307"/>
        <end position="325"/>
    </location>
</feature>
<dbReference type="HOGENOM" id="CLU_001265_59_9_11"/>
<dbReference type="InterPro" id="IPR036259">
    <property type="entry name" value="MFS_trans_sf"/>
</dbReference>
<sequence>MPSPHAWPDCFTTCPVGQWYGRPASRRVTGMEDTTGHPRNAQGHRAWWVAAVAGLAIVVAGAFSTMPGILQGPLHREFHWSRGSIGLAASVNMVLYGVTAPFAAALMDRFGIRRVVVAALSAVAGGALLTTVMNASWQFTLFWGFLVGLGTGSLAMTFGATVTNRWFVQRRGLVTGMLSSGSVLGQLVFLPALSWTIDHYDWRPALITLALVALATAPLVRLTLRDHPADLGQRPYGSDAFVPKPPPVTGAARRTVTVLRDSARTRPFWLLAALFAICGASTNGIMWTHFAPAAHDHGMPVTTASTLLAVIGVFNVAGTIGSGWLTDRVDARRLLAVFFTLRGVLLVTLPLLMAATVNPPMMVFVVVFGLLDLATVPPVIALCRQFHGADSAIVFGWTNAAHQVGAALAALLGGVARDAFGSYDFVWVLLGAACAAAALLALVIQRPSAPRSTELRDTPVPSTADCATGR</sequence>
<dbReference type="SUPFAM" id="SSF103473">
    <property type="entry name" value="MFS general substrate transporter"/>
    <property type="match status" value="1"/>
</dbReference>
<evidence type="ECO:0000313" key="8">
    <source>
        <dbReference type="Proteomes" id="UP000000428"/>
    </source>
</evidence>
<dbReference type="Proteomes" id="UP000000428">
    <property type="component" value="Chromosome"/>
</dbReference>
<dbReference type="GO" id="GO:0022857">
    <property type="term" value="F:transmembrane transporter activity"/>
    <property type="evidence" value="ECO:0007669"/>
    <property type="project" value="InterPro"/>
</dbReference>
<feature type="transmembrane region" description="Helical" evidence="5">
    <location>
        <begin position="85"/>
        <end position="106"/>
    </location>
</feature>
<dbReference type="AlphaFoldDB" id="Q82MV4"/>
<dbReference type="GO" id="GO:0005886">
    <property type="term" value="C:plasma membrane"/>
    <property type="evidence" value="ECO:0007669"/>
    <property type="project" value="UniProtKB-SubCell"/>
</dbReference>
<dbReference type="InterPro" id="IPR011701">
    <property type="entry name" value="MFS"/>
</dbReference>
<accession>Q82MV4</accession>
<evidence type="ECO:0000313" key="7">
    <source>
        <dbReference type="EMBL" id="BAC69266.1"/>
    </source>
</evidence>
<keyword evidence="8" id="KW-1185">Reference proteome</keyword>
<feature type="domain" description="Major facilitator superfamily (MFS) profile" evidence="6">
    <location>
        <begin position="49"/>
        <end position="449"/>
    </location>
</feature>
<protein>
    <submittedName>
        <fullName evidence="7">Integral membrane protein</fullName>
    </submittedName>
</protein>
<dbReference type="KEGG" id="sma:SAVERM_1555"/>
<gene>
    <name evidence="7" type="ORF">SAVERM_1555</name>
</gene>
<reference evidence="7 8" key="3">
    <citation type="journal article" date="2014" name="J. Ind. Microbiol. Biotechnol.">
        <title>Genome mining of the Streptomyces avermitilis genome and development of genome-minimized hosts for heterologous expression of biosynthetic gene clusters.</title>
        <authorList>
            <person name="Ikeda H."/>
            <person name="Shin-ya K."/>
            <person name="Omura S."/>
        </authorList>
    </citation>
    <scope>NUCLEOTIDE SEQUENCE [LARGE SCALE GENOMIC DNA]</scope>
    <source>
        <strain evidence="8">ATCC 31267 / DSM 46492 / JCM 5070 / NBRC 14893 / NCIMB 12804 / NRRL 8165 / MA-4680</strain>
    </source>
</reference>
<reference evidence="7 8" key="2">
    <citation type="journal article" date="2003" name="Nat. Biotechnol.">
        <title>Complete genome sequence and comparative analysis of the industrial microorganism Streptomyces avermitilis.</title>
        <authorList>
            <person name="Ikeda H."/>
            <person name="Ishikawa J."/>
            <person name="Hanamoto A."/>
            <person name="Shinose M."/>
            <person name="Kikuchi H."/>
            <person name="Shiba T."/>
            <person name="Sakaki Y."/>
            <person name="Hattori M."/>
            <person name="Omura S."/>
        </authorList>
    </citation>
    <scope>NUCLEOTIDE SEQUENCE [LARGE SCALE GENOMIC DNA]</scope>
    <source>
        <strain evidence="8">ATCC 31267 / DSM 46492 / JCM 5070 / NBRC 14893 / NCIMB 12804 / NRRL 8165 / MA-4680</strain>
    </source>
</reference>
<evidence type="ECO:0000256" key="4">
    <source>
        <dbReference type="ARBA" id="ARBA00023136"/>
    </source>
</evidence>
<feature type="transmembrane region" description="Helical" evidence="5">
    <location>
        <begin position="205"/>
        <end position="224"/>
    </location>
</feature>
<dbReference type="PANTHER" id="PTHR11360">
    <property type="entry name" value="MONOCARBOXYLATE TRANSPORTER"/>
    <property type="match status" value="1"/>
</dbReference>
<dbReference type="eggNOG" id="COG2814">
    <property type="taxonomic scope" value="Bacteria"/>
</dbReference>
<feature type="transmembrane region" description="Helical" evidence="5">
    <location>
        <begin position="173"/>
        <end position="193"/>
    </location>
</feature>
<dbReference type="InterPro" id="IPR020846">
    <property type="entry name" value="MFS_dom"/>
</dbReference>
<feature type="transmembrane region" description="Helical" evidence="5">
    <location>
        <begin position="141"/>
        <end position="161"/>
    </location>
</feature>
<dbReference type="EMBL" id="BA000030">
    <property type="protein sequence ID" value="BAC69266.1"/>
    <property type="molecule type" value="Genomic_DNA"/>
</dbReference>
<feature type="transmembrane region" description="Helical" evidence="5">
    <location>
        <begin position="394"/>
        <end position="413"/>
    </location>
</feature>
<proteinExistence type="predicted"/>
<comment type="subcellular location">
    <subcellularLocation>
        <location evidence="1">Cell membrane</location>
        <topology evidence="1">Multi-pass membrane protein</topology>
    </subcellularLocation>
</comment>
<dbReference type="CDD" id="cd17355">
    <property type="entry name" value="MFS_YcxA_like"/>
    <property type="match status" value="1"/>
</dbReference>
<dbReference type="PANTHER" id="PTHR11360:SF284">
    <property type="entry name" value="EG:103B4.3 PROTEIN-RELATED"/>
    <property type="match status" value="1"/>
</dbReference>
<feature type="transmembrane region" description="Helical" evidence="5">
    <location>
        <begin position="334"/>
        <end position="355"/>
    </location>
</feature>
<keyword evidence="3 5" id="KW-1133">Transmembrane helix</keyword>
<feature type="transmembrane region" description="Helical" evidence="5">
    <location>
        <begin position="425"/>
        <end position="444"/>
    </location>
</feature>
<feature type="transmembrane region" description="Helical" evidence="5">
    <location>
        <begin position="361"/>
        <end position="382"/>
    </location>
</feature>
<name>Q82MV4_STRAW</name>
<organism evidence="7 8">
    <name type="scientific">Streptomyces avermitilis (strain ATCC 31267 / DSM 46492 / JCM 5070 / NBRC 14893 / NCIMB 12804 / NRRL 8165 / MA-4680)</name>
    <dbReference type="NCBI Taxonomy" id="227882"/>
    <lineage>
        <taxon>Bacteria</taxon>
        <taxon>Bacillati</taxon>
        <taxon>Actinomycetota</taxon>
        <taxon>Actinomycetes</taxon>
        <taxon>Kitasatosporales</taxon>
        <taxon>Streptomycetaceae</taxon>
        <taxon>Streptomyces</taxon>
    </lineage>
</organism>